<dbReference type="InterPro" id="IPR001117">
    <property type="entry name" value="Cu-oxidase_2nd"/>
</dbReference>
<evidence type="ECO:0000256" key="5">
    <source>
        <dbReference type="ARBA" id="ARBA00022496"/>
    </source>
</evidence>
<dbReference type="InterPro" id="IPR011706">
    <property type="entry name" value="Cu-oxidase_C"/>
</dbReference>
<keyword evidence="5" id="KW-0410">Iron transport</keyword>
<keyword evidence="7" id="KW-0479">Metal-binding</keyword>
<dbReference type="Gene3D" id="2.60.40.420">
    <property type="entry name" value="Cupredoxins - blue copper proteins"/>
    <property type="match status" value="3"/>
</dbReference>
<dbReference type="InterPro" id="IPR011707">
    <property type="entry name" value="Cu-oxidase-like_N"/>
</dbReference>
<feature type="domain" description="Plastocyanin-like" evidence="18">
    <location>
        <begin position="162"/>
        <end position="306"/>
    </location>
</feature>
<dbReference type="CDD" id="cd13899">
    <property type="entry name" value="CuRO_3_Fet3p"/>
    <property type="match status" value="1"/>
</dbReference>
<evidence type="ECO:0000256" key="4">
    <source>
        <dbReference type="ARBA" id="ARBA00022475"/>
    </source>
</evidence>
<feature type="chain" id="PRO_5008910570" evidence="17">
    <location>
        <begin position="23"/>
        <end position="625"/>
    </location>
</feature>
<dbReference type="GO" id="GO:0005507">
    <property type="term" value="F:copper ion binding"/>
    <property type="evidence" value="ECO:0007669"/>
    <property type="project" value="InterPro"/>
</dbReference>
<evidence type="ECO:0000256" key="13">
    <source>
        <dbReference type="ARBA" id="ARBA00023065"/>
    </source>
</evidence>
<dbReference type="OrthoDB" id="2121828at2759"/>
<dbReference type="Proteomes" id="UP000095038">
    <property type="component" value="Unassembled WGS sequence"/>
</dbReference>
<evidence type="ECO:0000256" key="9">
    <source>
        <dbReference type="ARBA" id="ARBA00022737"/>
    </source>
</evidence>
<dbReference type="InterPro" id="IPR002355">
    <property type="entry name" value="Cu_oxidase_Cu_BS"/>
</dbReference>
<dbReference type="GO" id="GO:0033573">
    <property type="term" value="C:high-affinity iron permease complex"/>
    <property type="evidence" value="ECO:0007669"/>
    <property type="project" value="EnsemblFungi"/>
</dbReference>
<dbReference type="Pfam" id="PF00394">
    <property type="entry name" value="Cu-oxidase"/>
    <property type="match status" value="1"/>
</dbReference>
<evidence type="ECO:0000313" key="21">
    <source>
        <dbReference type="EMBL" id="ODV64382.1"/>
    </source>
</evidence>
<evidence type="ECO:0000256" key="2">
    <source>
        <dbReference type="ARBA" id="ARBA00004162"/>
    </source>
</evidence>
<keyword evidence="14 16" id="KW-0472">Membrane</keyword>
<dbReference type="GO" id="GO:1901684">
    <property type="term" value="P:arsenate ion transmembrane transport"/>
    <property type="evidence" value="ECO:0007669"/>
    <property type="project" value="EnsemblFungi"/>
</dbReference>
<accession>A0A1D2VRY6</accession>
<dbReference type="GO" id="GO:0010106">
    <property type="term" value="P:cellular response to iron ion starvation"/>
    <property type="evidence" value="ECO:0007669"/>
    <property type="project" value="TreeGrafter"/>
</dbReference>
<keyword evidence="15" id="KW-0325">Glycoprotein</keyword>
<keyword evidence="4" id="KW-1003">Cell membrane</keyword>
<evidence type="ECO:0000256" key="7">
    <source>
        <dbReference type="ARBA" id="ARBA00022723"/>
    </source>
</evidence>
<keyword evidence="10 16" id="KW-1133">Transmembrane helix</keyword>
<dbReference type="FunCoup" id="A0A1D2VRY6">
    <property type="interactions" value="732"/>
</dbReference>
<evidence type="ECO:0000256" key="17">
    <source>
        <dbReference type="SAM" id="SignalP"/>
    </source>
</evidence>
<dbReference type="GO" id="GO:0033215">
    <property type="term" value="P:reductive iron assimilation"/>
    <property type="evidence" value="ECO:0007669"/>
    <property type="project" value="EnsemblFungi"/>
</dbReference>
<dbReference type="PROSITE" id="PS00080">
    <property type="entry name" value="MULTICOPPER_OXIDASE2"/>
    <property type="match status" value="1"/>
</dbReference>
<keyword evidence="5" id="KW-0408">Iron</keyword>
<gene>
    <name evidence="21" type="ORF">ASCRUDRAFT_30870</name>
</gene>
<evidence type="ECO:0000256" key="16">
    <source>
        <dbReference type="SAM" id="Phobius"/>
    </source>
</evidence>
<dbReference type="PROSITE" id="PS00079">
    <property type="entry name" value="MULTICOPPER_OXIDASE1"/>
    <property type="match status" value="1"/>
</dbReference>
<dbReference type="CDD" id="cd13877">
    <property type="entry name" value="CuRO_2_Fet3p_like"/>
    <property type="match status" value="1"/>
</dbReference>
<evidence type="ECO:0000256" key="10">
    <source>
        <dbReference type="ARBA" id="ARBA00022989"/>
    </source>
</evidence>
<reference evidence="22" key="1">
    <citation type="submission" date="2016-05" db="EMBL/GenBank/DDBJ databases">
        <title>Comparative genomics of biotechnologically important yeasts.</title>
        <authorList>
            <consortium name="DOE Joint Genome Institute"/>
            <person name="Riley R."/>
            <person name="Haridas S."/>
            <person name="Wolfe K.H."/>
            <person name="Lopes M.R."/>
            <person name="Hittinger C.T."/>
            <person name="Goker M."/>
            <person name="Salamov A."/>
            <person name="Wisecaver J."/>
            <person name="Long T.M."/>
            <person name="Aerts A.L."/>
            <person name="Barry K."/>
            <person name="Choi C."/>
            <person name="Clum A."/>
            <person name="Coughlan A.Y."/>
            <person name="Deshpande S."/>
            <person name="Douglass A.P."/>
            <person name="Hanson S.J."/>
            <person name="Klenk H.-P."/>
            <person name="Labutti K."/>
            <person name="Lapidus A."/>
            <person name="Lindquist E."/>
            <person name="Lipzen A."/>
            <person name="Meier-Kolthoff J.P."/>
            <person name="Ohm R.A."/>
            <person name="Otillar R.P."/>
            <person name="Pangilinan J."/>
            <person name="Peng Y."/>
            <person name="Rokas A."/>
            <person name="Rosa C.A."/>
            <person name="Scheuner C."/>
            <person name="Sibirny A.A."/>
            <person name="Slot J.C."/>
            <person name="Stielow J.B."/>
            <person name="Sun H."/>
            <person name="Kurtzman C.P."/>
            <person name="Blackwell M."/>
            <person name="Grigoriev I.V."/>
            <person name="Jeffries T.W."/>
        </authorList>
    </citation>
    <scope>NUCLEOTIDE SEQUENCE [LARGE SCALE GENOMIC DNA]</scope>
    <source>
        <strain evidence="22">DSM 1968</strain>
    </source>
</reference>
<dbReference type="GeneID" id="30963863"/>
<keyword evidence="9" id="KW-0677">Repeat</keyword>
<dbReference type="InterPro" id="IPR045087">
    <property type="entry name" value="Cu-oxidase_fam"/>
</dbReference>
<name>A0A1D2VRY6_9ASCO</name>
<evidence type="ECO:0000259" key="18">
    <source>
        <dbReference type="Pfam" id="PF00394"/>
    </source>
</evidence>
<keyword evidence="12" id="KW-0186">Copper</keyword>
<keyword evidence="13" id="KW-0813">Transport</keyword>
<dbReference type="InterPro" id="IPR008972">
    <property type="entry name" value="Cupredoxin"/>
</dbReference>
<dbReference type="SUPFAM" id="SSF49503">
    <property type="entry name" value="Cupredoxins"/>
    <property type="match status" value="3"/>
</dbReference>
<dbReference type="AlphaFoldDB" id="A0A1D2VRY6"/>
<evidence type="ECO:0000256" key="12">
    <source>
        <dbReference type="ARBA" id="ARBA00023008"/>
    </source>
</evidence>
<feature type="domain" description="Plastocyanin-like" evidence="19">
    <location>
        <begin position="369"/>
        <end position="507"/>
    </location>
</feature>
<evidence type="ECO:0000256" key="3">
    <source>
        <dbReference type="ARBA" id="ARBA00010609"/>
    </source>
</evidence>
<dbReference type="RefSeq" id="XP_020050689.1">
    <property type="nucleotide sequence ID" value="XM_020190227.1"/>
</dbReference>
<evidence type="ECO:0000256" key="6">
    <source>
        <dbReference type="ARBA" id="ARBA00022692"/>
    </source>
</evidence>
<keyword evidence="6 16" id="KW-0812">Transmembrane</keyword>
<dbReference type="InParanoid" id="A0A1D2VRY6"/>
<evidence type="ECO:0000256" key="11">
    <source>
        <dbReference type="ARBA" id="ARBA00023002"/>
    </source>
</evidence>
<dbReference type="STRING" id="1344418.A0A1D2VRY6"/>
<sequence length="625" mass="70628">MLKLFISLLGLFLFFLINLINAAEVKNFYLNATYVNVNLDGKYERQAIGCNDTYPWPTLEANKGDRIQLWLTNGLNDTNTTLHFHGIWQNHTNQMDGGDMISNCPIPPGGTFIYNFTLEQSGLYWYHSHTAGQFADGFRAPFVIHDKNTTSGEDEFPYEYDEEVILTISDWYHQDNVELTKDFLDLYNPTGAEPIPESLLINEGMNLTWKVEPNKTYLVRLVNTGAFVSQIFFIEDHQLEVVEVDGVYVEKNITDHIYVTSAQRYSFLLHTKNSTDKNFAIMQLCDQDMLDVPGNLNTNETSYLIYNEDADLPTEAYIYDWEDFLDDYYLSPLSGSELLEDPDYQIVVEVTMNNLNDGKNYAFFNNLTYVAPKVPTLMTLLSAGELATDAAIYGSNTNTFVLQHNEVIELVLNNADAGKHPFHMHGHHFQLVQRGPDYTDETDPVPYDEENADEFRDVPLSRDTVFVRPNSYIVLRFKADNPGVWIFHCHIEWHMIQGLSLILVEAPLQVQKDEGQQLTENHISICEAAGVLPSGNAAANTEDFFDLTNENVQVKDLPSGFTGRGIVALVFSCIAGILGIIVLGIYGLLPINEKKVIEDFGVESIELDETSSNDVQPNTKSSTSL</sequence>
<keyword evidence="22" id="KW-1185">Reference proteome</keyword>
<evidence type="ECO:0000256" key="14">
    <source>
        <dbReference type="ARBA" id="ARBA00023136"/>
    </source>
</evidence>
<dbReference type="GO" id="GO:0004322">
    <property type="term" value="F:ferroxidase activity"/>
    <property type="evidence" value="ECO:0007669"/>
    <property type="project" value="EnsemblFungi"/>
</dbReference>
<evidence type="ECO:0000256" key="8">
    <source>
        <dbReference type="ARBA" id="ARBA00022729"/>
    </source>
</evidence>
<evidence type="ECO:0000256" key="1">
    <source>
        <dbReference type="ARBA" id="ARBA00001935"/>
    </source>
</evidence>
<dbReference type="GO" id="GO:0006878">
    <property type="term" value="P:intracellular copper ion homeostasis"/>
    <property type="evidence" value="ECO:0007669"/>
    <property type="project" value="EnsemblFungi"/>
</dbReference>
<dbReference type="EMBL" id="KV454475">
    <property type="protein sequence ID" value="ODV64382.1"/>
    <property type="molecule type" value="Genomic_DNA"/>
</dbReference>
<evidence type="ECO:0000313" key="22">
    <source>
        <dbReference type="Proteomes" id="UP000095038"/>
    </source>
</evidence>
<dbReference type="FunFam" id="2.60.40.420:FF:000025">
    <property type="entry name" value="FET5p Multicopper oxidase"/>
    <property type="match status" value="1"/>
</dbReference>
<comment type="similarity">
    <text evidence="3">Belongs to the multicopper oxidase family.</text>
</comment>
<protein>
    <submittedName>
        <fullName evidence="21">Putative iron transport multicopper oxidase</fullName>
    </submittedName>
</protein>
<dbReference type="InterPro" id="IPR044130">
    <property type="entry name" value="CuRO_2_Fet3-like"/>
</dbReference>
<feature type="domain" description="Plastocyanin-like" evidence="20">
    <location>
        <begin position="32"/>
        <end position="148"/>
    </location>
</feature>
<comment type="subcellular location">
    <subcellularLocation>
        <location evidence="2">Cell membrane</location>
        <topology evidence="2">Single-pass membrane protein</topology>
    </subcellularLocation>
</comment>
<keyword evidence="11" id="KW-0560">Oxidoreductase</keyword>
<dbReference type="GO" id="GO:0046688">
    <property type="term" value="P:response to copper ion"/>
    <property type="evidence" value="ECO:0007669"/>
    <property type="project" value="EnsemblFungi"/>
</dbReference>
<comment type="cofactor">
    <cofactor evidence="1">
        <name>Cu cation</name>
        <dbReference type="ChEBI" id="CHEBI:23378"/>
    </cofactor>
</comment>
<evidence type="ECO:0000259" key="20">
    <source>
        <dbReference type="Pfam" id="PF07732"/>
    </source>
</evidence>
<dbReference type="PANTHER" id="PTHR11709">
    <property type="entry name" value="MULTI-COPPER OXIDASE"/>
    <property type="match status" value="1"/>
</dbReference>
<dbReference type="Pfam" id="PF07732">
    <property type="entry name" value="Cu-oxidase_3"/>
    <property type="match status" value="1"/>
</dbReference>
<keyword evidence="8 17" id="KW-0732">Signal</keyword>
<evidence type="ECO:0000259" key="19">
    <source>
        <dbReference type="Pfam" id="PF07731"/>
    </source>
</evidence>
<dbReference type="Pfam" id="PF07731">
    <property type="entry name" value="Cu-oxidase_2"/>
    <property type="match status" value="1"/>
</dbReference>
<organism evidence="21 22">
    <name type="scientific">Ascoidea rubescens DSM 1968</name>
    <dbReference type="NCBI Taxonomy" id="1344418"/>
    <lineage>
        <taxon>Eukaryota</taxon>
        <taxon>Fungi</taxon>
        <taxon>Dikarya</taxon>
        <taxon>Ascomycota</taxon>
        <taxon>Saccharomycotina</taxon>
        <taxon>Saccharomycetes</taxon>
        <taxon>Ascoideaceae</taxon>
        <taxon>Ascoidea</taxon>
    </lineage>
</organism>
<dbReference type="GO" id="GO:0005381">
    <property type="term" value="F:iron ion transmembrane transporter activity"/>
    <property type="evidence" value="ECO:0007669"/>
    <property type="project" value="EnsemblFungi"/>
</dbReference>
<dbReference type="InterPro" id="IPR033138">
    <property type="entry name" value="Cu_oxidase_CS"/>
</dbReference>
<dbReference type="FunFam" id="2.60.40.420:FF:000024">
    <property type="entry name" value="FET5p Multicopper oxidase"/>
    <property type="match status" value="1"/>
</dbReference>
<proteinExistence type="inferred from homology"/>
<feature type="transmembrane region" description="Helical" evidence="16">
    <location>
        <begin position="566"/>
        <end position="589"/>
    </location>
</feature>
<feature type="signal peptide" evidence="17">
    <location>
        <begin position="1"/>
        <end position="22"/>
    </location>
</feature>
<keyword evidence="13" id="KW-0406">Ion transport</keyword>
<dbReference type="PANTHER" id="PTHR11709:SF361">
    <property type="entry name" value="IRON TRANSPORT MULTICOPPER OXIDASE FET3"/>
    <property type="match status" value="1"/>
</dbReference>
<evidence type="ECO:0000256" key="15">
    <source>
        <dbReference type="ARBA" id="ARBA00023180"/>
    </source>
</evidence>